<evidence type="ECO:0000256" key="13">
    <source>
        <dbReference type="RuleBase" id="RU003785"/>
    </source>
</evidence>
<dbReference type="InterPro" id="IPR027417">
    <property type="entry name" value="P-loop_NTPase"/>
</dbReference>
<dbReference type="EC" id="2.5.1.75" evidence="10"/>
<evidence type="ECO:0000256" key="6">
    <source>
        <dbReference type="ARBA" id="ARBA00022741"/>
    </source>
</evidence>
<comment type="subunit">
    <text evidence="10">Monomer.</text>
</comment>
<comment type="cofactor">
    <cofactor evidence="1 10">
        <name>Mg(2+)</name>
        <dbReference type="ChEBI" id="CHEBI:18420"/>
    </cofactor>
</comment>
<keyword evidence="7 10" id="KW-0067">ATP-binding</keyword>
<dbReference type="NCBIfam" id="TIGR00174">
    <property type="entry name" value="miaA"/>
    <property type="match status" value="1"/>
</dbReference>
<evidence type="ECO:0000256" key="4">
    <source>
        <dbReference type="ARBA" id="ARBA00022679"/>
    </source>
</evidence>
<sequence length="337" mass="36918">MPRRARRAPSRSVCRRCASASDPYVSTPAEDAAANPRLWAIVGATGTGKTALSLDLSEALAARGRPAEIVNADAMQLYRGMDIGTAKLPAGERRGIRHHLFDVLDVTDEAAVAWYQDAARTAIGEIHGRGADAVLVGGSGLYVSSVLFDFRFPPRDEALRARLEAELEEHGPGALYARLREQDPATAAKVDPRNGRRIVRALEVLELGERTHGATLPDEPVLWHDGTRIVGVAVPRAELVARLDARVETMWRDGLLDEVRGLRERGLERGVTARRAIGYAQALAQLAGEMTEAEAIAETQALTRRYARRQVSWFKRYDELRWVDPATDAAALADSWS</sequence>
<evidence type="ECO:0000313" key="15">
    <source>
        <dbReference type="Proteomes" id="UP000777440"/>
    </source>
</evidence>
<evidence type="ECO:0000256" key="9">
    <source>
        <dbReference type="ARBA" id="ARBA00049563"/>
    </source>
</evidence>
<dbReference type="SUPFAM" id="SSF52540">
    <property type="entry name" value="P-loop containing nucleoside triphosphate hydrolases"/>
    <property type="match status" value="2"/>
</dbReference>
<feature type="binding site" evidence="10">
    <location>
        <begin position="45"/>
        <end position="50"/>
    </location>
    <ligand>
        <name>substrate</name>
    </ligand>
</feature>
<keyword evidence="5 10" id="KW-0819">tRNA processing</keyword>
<dbReference type="Gene3D" id="1.10.20.140">
    <property type="match status" value="1"/>
</dbReference>
<feature type="site" description="Interaction with substrate tRNA" evidence="10">
    <location>
        <position position="160"/>
    </location>
</feature>
<evidence type="ECO:0000256" key="2">
    <source>
        <dbReference type="ARBA" id="ARBA00003213"/>
    </source>
</evidence>
<keyword evidence="4 10" id="KW-0808">Transferase</keyword>
<name>A0ABS7HWT7_9MICO</name>
<comment type="caution">
    <text evidence="14">The sequence shown here is derived from an EMBL/GenBank/DDBJ whole genome shotgun (WGS) entry which is preliminary data.</text>
</comment>
<evidence type="ECO:0000256" key="7">
    <source>
        <dbReference type="ARBA" id="ARBA00022840"/>
    </source>
</evidence>
<dbReference type="HAMAP" id="MF_00185">
    <property type="entry name" value="IPP_trans"/>
    <property type="match status" value="1"/>
</dbReference>
<evidence type="ECO:0000256" key="11">
    <source>
        <dbReference type="RuleBase" id="RU003783"/>
    </source>
</evidence>
<evidence type="ECO:0000256" key="12">
    <source>
        <dbReference type="RuleBase" id="RU003784"/>
    </source>
</evidence>
<dbReference type="EMBL" id="JAEUAX010000004">
    <property type="protein sequence ID" value="MBW9109842.1"/>
    <property type="molecule type" value="Genomic_DNA"/>
</dbReference>
<evidence type="ECO:0000256" key="5">
    <source>
        <dbReference type="ARBA" id="ARBA00022694"/>
    </source>
</evidence>
<keyword evidence="8 10" id="KW-0460">Magnesium</keyword>
<gene>
    <name evidence="10 14" type="primary">miaA</name>
    <name evidence="14" type="ORF">JNB61_08665</name>
</gene>
<comment type="function">
    <text evidence="2 10 12">Catalyzes the transfer of a dimethylallyl group onto the adenine at position 37 in tRNAs that read codons beginning with uridine, leading to the formation of N6-(dimethylallyl)adenosine (i(6)A).</text>
</comment>
<dbReference type="InterPro" id="IPR039657">
    <property type="entry name" value="Dimethylallyltransferase"/>
</dbReference>
<comment type="caution">
    <text evidence="10">Lacks conserved residue(s) required for the propagation of feature annotation.</text>
</comment>
<feature type="site" description="Interaction with substrate tRNA" evidence="10">
    <location>
        <position position="139"/>
    </location>
</feature>
<evidence type="ECO:0000313" key="14">
    <source>
        <dbReference type="EMBL" id="MBW9109842.1"/>
    </source>
</evidence>
<dbReference type="PANTHER" id="PTHR11088:SF60">
    <property type="entry name" value="TRNA DIMETHYLALLYLTRANSFERASE"/>
    <property type="match status" value="1"/>
</dbReference>
<dbReference type="GO" id="GO:0052381">
    <property type="term" value="F:tRNA dimethylallyltransferase activity"/>
    <property type="evidence" value="ECO:0007669"/>
    <property type="project" value="UniProtKB-EC"/>
</dbReference>
<protein>
    <recommendedName>
        <fullName evidence="10">tRNA dimethylallyltransferase</fullName>
        <ecNumber evidence="10">2.5.1.75</ecNumber>
    </recommendedName>
    <alternativeName>
        <fullName evidence="10">Dimethylallyl diphosphate:tRNA dimethylallyltransferase</fullName>
        <shortName evidence="10">DMAPP:tRNA dimethylallyltransferase</shortName>
        <shortName evidence="10">DMATase</shortName>
    </alternativeName>
    <alternativeName>
        <fullName evidence="10">Isopentenyl-diphosphate:tRNA isopentenyltransferase</fullName>
        <shortName evidence="10">IPP transferase</shortName>
        <shortName evidence="10">IPPT</shortName>
        <shortName evidence="10">IPTase</shortName>
    </alternativeName>
</protein>
<feature type="binding site" evidence="10">
    <location>
        <begin position="43"/>
        <end position="50"/>
    </location>
    <ligand>
        <name>ATP</name>
        <dbReference type="ChEBI" id="CHEBI:30616"/>
    </ligand>
</feature>
<dbReference type="PANTHER" id="PTHR11088">
    <property type="entry name" value="TRNA DIMETHYLALLYLTRANSFERASE"/>
    <property type="match status" value="1"/>
</dbReference>
<comment type="catalytic activity">
    <reaction evidence="9 10 11">
        <text>adenosine(37) in tRNA + dimethylallyl diphosphate = N(6)-dimethylallyladenosine(37) in tRNA + diphosphate</text>
        <dbReference type="Rhea" id="RHEA:26482"/>
        <dbReference type="Rhea" id="RHEA-COMP:10162"/>
        <dbReference type="Rhea" id="RHEA-COMP:10375"/>
        <dbReference type="ChEBI" id="CHEBI:33019"/>
        <dbReference type="ChEBI" id="CHEBI:57623"/>
        <dbReference type="ChEBI" id="CHEBI:74411"/>
        <dbReference type="ChEBI" id="CHEBI:74415"/>
        <dbReference type="EC" id="2.5.1.75"/>
    </reaction>
</comment>
<comment type="similarity">
    <text evidence="3 10 13">Belongs to the IPP transferase family.</text>
</comment>
<dbReference type="InterPro" id="IPR018022">
    <property type="entry name" value="IPT"/>
</dbReference>
<evidence type="ECO:0000256" key="3">
    <source>
        <dbReference type="ARBA" id="ARBA00005842"/>
    </source>
</evidence>
<dbReference type="Pfam" id="PF01715">
    <property type="entry name" value="IPPT"/>
    <property type="match status" value="1"/>
</dbReference>
<accession>A0ABS7HWT7</accession>
<proteinExistence type="inferred from homology"/>
<evidence type="ECO:0000256" key="8">
    <source>
        <dbReference type="ARBA" id="ARBA00022842"/>
    </source>
</evidence>
<evidence type="ECO:0000256" key="10">
    <source>
        <dbReference type="HAMAP-Rule" id="MF_00185"/>
    </source>
</evidence>
<evidence type="ECO:0000256" key="1">
    <source>
        <dbReference type="ARBA" id="ARBA00001946"/>
    </source>
</evidence>
<organism evidence="14 15">
    <name type="scientific">Microbacterium ureisolvens</name>
    <dbReference type="NCBI Taxonomy" id="2781186"/>
    <lineage>
        <taxon>Bacteria</taxon>
        <taxon>Bacillati</taxon>
        <taxon>Actinomycetota</taxon>
        <taxon>Actinomycetes</taxon>
        <taxon>Micrococcales</taxon>
        <taxon>Microbacteriaceae</taxon>
        <taxon>Microbacterium</taxon>
    </lineage>
</organism>
<reference evidence="14 15" key="1">
    <citation type="journal article" date="2021" name="MBio">
        <title>Poor Competitiveness of Bradyrhizobium in Pigeon Pea Root Colonization in Indian Soils.</title>
        <authorList>
            <person name="Chalasani D."/>
            <person name="Basu A."/>
            <person name="Pullabhotla S.V.S.R.N."/>
            <person name="Jorrin B."/>
            <person name="Neal A.L."/>
            <person name="Poole P.S."/>
            <person name="Podile A.R."/>
            <person name="Tkacz A."/>
        </authorList>
    </citation>
    <scope>NUCLEOTIDE SEQUENCE [LARGE SCALE GENOMIC DNA]</scope>
    <source>
        <strain evidence="14 15">HU12</strain>
    </source>
</reference>
<dbReference type="Proteomes" id="UP000777440">
    <property type="component" value="Unassembled WGS sequence"/>
</dbReference>
<keyword evidence="15" id="KW-1185">Reference proteome</keyword>
<keyword evidence="6 10" id="KW-0547">Nucleotide-binding</keyword>
<dbReference type="Gene3D" id="3.40.50.300">
    <property type="entry name" value="P-loop containing nucleotide triphosphate hydrolases"/>
    <property type="match status" value="1"/>
</dbReference>